<dbReference type="PANTHER" id="PTHR44533">
    <property type="entry name" value="DEAD/H RNA HELICASE, PUTATIVE-RELATED"/>
    <property type="match status" value="1"/>
</dbReference>
<accession>A0ABQ6WJW7</accession>
<evidence type="ECO:0000313" key="3">
    <source>
        <dbReference type="EMBL" id="KAE8417430.1"/>
    </source>
</evidence>
<dbReference type="PANTHER" id="PTHR44533:SF4">
    <property type="entry name" value="DEAD_H RNA HELICASE, PUTATIVE-RELATED"/>
    <property type="match status" value="1"/>
</dbReference>
<gene>
    <name evidence="3" type="ORF">BDV36DRAFT_257062</name>
</gene>
<keyword evidence="1" id="KW-0378">Hydrolase</keyword>
<dbReference type="InterPro" id="IPR052431">
    <property type="entry name" value="SKI2_subfamily_helicases"/>
</dbReference>
<dbReference type="EMBL" id="ML735738">
    <property type="protein sequence ID" value="KAE8417430.1"/>
    <property type="molecule type" value="Genomic_DNA"/>
</dbReference>
<evidence type="ECO:0000313" key="4">
    <source>
        <dbReference type="Proteomes" id="UP000325395"/>
    </source>
</evidence>
<keyword evidence="2" id="KW-0347">Helicase</keyword>
<evidence type="ECO:0000256" key="2">
    <source>
        <dbReference type="ARBA" id="ARBA00022806"/>
    </source>
</evidence>
<keyword evidence="2" id="KW-0547">Nucleotide-binding</keyword>
<organism evidence="3 4">
    <name type="scientific">Aspergillus pseudocaelatus</name>
    <dbReference type="NCBI Taxonomy" id="1825620"/>
    <lineage>
        <taxon>Eukaryota</taxon>
        <taxon>Fungi</taxon>
        <taxon>Dikarya</taxon>
        <taxon>Ascomycota</taxon>
        <taxon>Pezizomycotina</taxon>
        <taxon>Eurotiomycetes</taxon>
        <taxon>Eurotiomycetidae</taxon>
        <taxon>Eurotiales</taxon>
        <taxon>Aspergillaceae</taxon>
        <taxon>Aspergillus</taxon>
        <taxon>Aspergillus subgen. Circumdati</taxon>
    </lineage>
</organism>
<keyword evidence="4" id="KW-1185">Reference proteome</keyword>
<reference evidence="3 4" key="1">
    <citation type="submission" date="2019-04" db="EMBL/GenBank/DDBJ databases">
        <authorList>
            <consortium name="DOE Joint Genome Institute"/>
            <person name="Mondo S."/>
            <person name="Kjaerbolling I."/>
            <person name="Vesth T."/>
            <person name="Frisvad J.C."/>
            <person name="Nybo J.L."/>
            <person name="Theobald S."/>
            <person name="Kildgaard S."/>
            <person name="Isbrandt T."/>
            <person name="Kuo A."/>
            <person name="Sato A."/>
            <person name="Lyhne E.K."/>
            <person name="Kogle M.E."/>
            <person name="Wiebenga A."/>
            <person name="Kun R.S."/>
            <person name="Lubbers R.J."/>
            <person name="Makela M.R."/>
            <person name="Barry K."/>
            <person name="Chovatia M."/>
            <person name="Clum A."/>
            <person name="Daum C."/>
            <person name="Haridas S."/>
            <person name="He G."/>
            <person name="LaButti K."/>
            <person name="Lipzen A."/>
            <person name="Riley R."/>
            <person name="Salamov A."/>
            <person name="Simmons B.A."/>
            <person name="Magnuson J.K."/>
            <person name="Henrissat B."/>
            <person name="Mortensen U.H."/>
            <person name="Larsen T.O."/>
            <person name="Devries R.P."/>
            <person name="Grigoriev I.V."/>
            <person name="Machida M."/>
            <person name="Baker S.E."/>
            <person name="Andersen M.R."/>
            <person name="Cantor M.N."/>
            <person name="Hua S.X."/>
        </authorList>
    </citation>
    <scope>NUCLEOTIDE SEQUENCE [LARGE SCALE GENOMIC DNA]</scope>
    <source>
        <strain evidence="3 4">CBS 117616</strain>
    </source>
</reference>
<keyword evidence="2" id="KW-0067">ATP-binding</keyword>
<protein>
    <submittedName>
        <fullName evidence="3">Uncharacterized protein</fullName>
    </submittedName>
</protein>
<dbReference type="Proteomes" id="UP000325395">
    <property type="component" value="Unassembled WGS sequence"/>
</dbReference>
<sequence>MPKKAARILRYHNGKTLNIYSTYVTTYINQHIKEADCFLPLTNFKCGGDTPAKDISPSMAFLPPTQVSSAFVALSGHRDKWNSIPELCENVRSGVWLEQAAVPYVELYPKKRNNPLYGYLLDFFKHGNVHALEKDNRIRKGGIWFVLDDFSLVLATIVARA</sequence>
<evidence type="ECO:0000256" key="1">
    <source>
        <dbReference type="ARBA" id="ARBA00022801"/>
    </source>
</evidence>
<proteinExistence type="predicted"/>
<name>A0ABQ6WJW7_9EURO</name>